<sequence>MPALPLSQESDWNNNVYVLATTRIFVIIGMGYLIKSLCHLVPWIWGTRASSIAAGVAGGIDLGDIISDTSVTVPDAVGTGLDLEANLTVDIRPPQPSYDPHASQSHAESSRVGAPAHGPGMEVPDGPPPIGARAMQEENVAVCNNDHHIEEGVDIAVGLTR</sequence>
<comment type="caution">
    <text evidence="3">The sequence shown here is derived from an EMBL/GenBank/DDBJ whole genome shotgun (WGS) entry which is preliminary data.</text>
</comment>
<protein>
    <submittedName>
        <fullName evidence="3">Uncharacterized protein</fullName>
    </submittedName>
</protein>
<evidence type="ECO:0000256" key="1">
    <source>
        <dbReference type="SAM" id="MobiDB-lite"/>
    </source>
</evidence>
<name>A0A8H3J054_9LECA</name>
<feature type="transmembrane region" description="Helical" evidence="2">
    <location>
        <begin position="16"/>
        <end position="34"/>
    </location>
</feature>
<organism evidence="3 4">
    <name type="scientific">Imshaugia aleurites</name>
    <dbReference type="NCBI Taxonomy" id="172621"/>
    <lineage>
        <taxon>Eukaryota</taxon>
        <taxon>Fungi</taxon>
        <taxon>Dikarya</taxon>
        <taxon>Ascomycota</taxon>
        <taxon>Pezizomycotina</taxon>
        <taxon>Lecanoromycetes</taxon>
        <taxon>OSLEUM clade</taxon>
        <taxon>Lecanoromycetidae</taxon>
        <taxon>Lecanorales</taxon>
        <taxon>Lecanorineae</taxon>
        <taxon>Parmeliaceae</taxon>
        <taxon>Imshaugia</taxon>
    </lineage>
</organism>
<proteinExistence type="predicted"/>
<dbReference type="EMBL" id="CAJPDT010000095">
    <property type="protein sequence ID" value="CAF9936969.1"/>
    <property type="molecule type" value="Genomic_DNA"/>
</dbReference>
<feature type="region of interest" description="Disordered" evidence="1">
    <location>
        <begin position="90"/>
        <end position="131"/>
    </location>
</feature>
<dbReference type="Proteomes" id="UP000664534">
    <property type="component" value="Unassembled WGS sequence"/>
</dbReference>
<dbReference type="AlphaFoldDB" id="A0A8H3J054"/>
<evidence type="ECO:0000256" key="2">
    <source>
        <dbReference type="SAM" id="Phobius"/>
    </source>
</evidence>
<evidence type="ECO:0000313" key="4">
    <source>
        <dbReference type="Proteomes" id="UP000664534"/>
    </source>
</evidence>
<keyword evidence="2" id="KW-0472">Membrane</keyword>
<evidence type="ECO:0000313" key="3">
    <source>
        <dbReference type="EMBL" id="CAF9936969.1"/>
    </source>
</evidence>
<accession>A0A8H3J054</accession>
<keyword evidence="2" id="KW-1133">Transmembrane helix</keyword>
<dbReference type="OrthoDB" id="5405598at2759"/>
<keyword evidence="4" id="KW-1185">Reference proteome</keyword>
<keyword evidence="2" id="KW-0812">Transmembrane</keyword>
<reference evidence="3" key="1">
    <citation type="submission" date="2021-03" db="EMBL/GenBank/DDBJ databases">
        <authorList>
            <person name="Tagirdzhanova G."/>
        </authorList>
    </citation>
    <scope>NUCLEOTIDE SEQUENCE</scope>
</reference>
<gene>
    <name evidence="3" type="ORF">IMSHALPRED_010970</name>
</gene>